<evidence type="ECO:0000256" key="1">
    <source>
        <dbReference type="SAM" id="MobiDB-lite"/>
    </source>
</evidence>
<dbReference type="PANTHER" id="PTHR43372">
    <property type="entry name" value="FATTY-ACID AMIDE HYDROLASE"/>
    <property type="match status" value="1"/>
</dbReference>
<feature type="region of interest" description="Disordered" evidence="1">
    <location>
        <begin position="64"/>
        <end position="104"/>
    </location>
</feature>
<name>A0ABQ2UQC6_9ACTN</name>
<dbReference type="Gene3D" id="3.90.1300.10">
    <property type="entry name" value="Amidase signature (AS) domain"/>
    <property type="match status" value="2"/>
</dbReference>
<gene>
    <name evidence="2" type="ORF">GCM10010211_11030</name>
</gene>
<dbReference type="SUPFAM" id="SSF75304">
    <property type="entry name" value="Amidase signature (AS) enzymes"/>
    <property type="match status" value="2"/>
</dbReference>
<comment type="caution">
    <text evidence="2">The sequence shown here is derived from an EMBL/GenBank/DDBJ whole genome shotgun (WGS) entry which is preliminary data.</text>
</comment>
<proteinExistence type="predicted"/>
<reference evidence="3" key="1">
    <citation type="journal article" date="2019" name="Int. J. Syst. Evol. Microbiol.">
        <title>The Global Catalogue of Microorganisms (GCM) 10K type strain sequencing project: providing services to taxonomists for standard genome sequencing and annotation.</title>
        <authorList>
            <consortium name="The Broad Institute Genomics Platform"/>
            <consortium name="The Broad Institute Genome Sequencing Center for Infectious Disease"/>
            <person name="Wu L."/>
            <person name="Ma J."/>
        </authorList>
    </citation>
    <scope>NUCLEOTIDE SEQUENCE [LARGE SCALE GENOMIC DNA]</scope>
    <source>
        <strain evidence="3">JCM 3399</strain>
    </source>
</reference>
<keyword evidence="3" id="KW-1185">Reference proteome</keyword>
<dbReference type="EMBL" id="BMRP01000002">
    <property type="protein sequence ID" value="GGU48599.1"/>
    <property type="molecule type" value="Genomic_DNA"/>
</dbReference>
<organism evidence="2 3">
    <name type="scientific">Streptomyces albospinus</name>
    <dbReference type="NCBI Taxonomy" id="285515"/>
    <lineage>
        <taxon>Bacteria</taxon>
        <taxon>Bacillati</taxon>
        <taxon>Actinomycetota</taxon>
        <taxon>Actinomycetes</taxon>
        <taxon>Kitasatosporales</taxon>
        <taxon>Streptomycetaceae</taxon>
        <taxon>Streptomyces</taxon>
    </lineage>
</organism>
<evidence type="ECO:0000313" key="3">
    <source>
        <dbReference type="Proteomes" id="UP000654471"/>
    </source>
</evidence>
<dbReference type="PANTHER" id="PTHR43372:SF4">
    <property type="entry name" value="FATTY-ACID AMIDE HYDROLASE 2"/>
    <property type="match status" value="1"/>
</dbReference>
<evidence type="ECO:0000313" key="2">
    <source>
        <dbReference type="EMBL" id="GGU48599.1"/>
    </source>
</evidence>
<dbReference type="InterPro" id="IPR036928">
    <property type="entry name" value="AS_sf"/>
</dbReference>
<protein>
    <recommendedName>
        <fullName evidence="4">Amidase</fullName>
    </recommendedName>
</protein>
<sequence>MGDALWEPLARAQAAAVREGDVTAAELVESHLTRIAEVNPAVSPAANAVTQPLAERARAEVAEADRRRVAGADPGPLAGAPFTSRTAPPSRVRRRPSAPGASVTSWRIATRPRWRSCERPAARGPVELPEYLRLTGERLGIQWDRAVFLDAYPLVLVPVFTDPSFLPGDESRDAESHRRVRTALRMCTATSFVGVPAVAVPTGVVNGLPYGVQLIRRSCWEVLCLDAAEEGERRLGVLPPIDPRP</sequence>
<feature type="compositionally biased region" description="Low complexity" evidence="1">
    <location>
        <begin position="71"/>
        <end position="90"/>
    </location>
</feature>
<evidence type="ECO:0008006" key="4">
    <source>
        <dbReference type="Google" id="ProtNLM"/>
    </source>
</evidence>
<accession>A0ABQ2UQC6</accession>
<dbReference type="Proteomes" id="UP000654471">
    <property type="component" value="Unassembled WGS sequence"/>
</dbReference>
<dbReference type="InterPro" id="IPR052739">
    <property type="entry name" value="FAAH2"/>
</dbReference>